<dbReference type="PATRIC" id="fig|1348662.3.peg.197"/>
<dbReference type="AlphaFoldDB" id="U3GSW7"/>
<reference evidence="1 2" key="1">
    <citation type="journal article" date="2013" name="Genome Announc.">
        <title>Whole-Genome Sequence of the Clinical Strain Corynebacterium argentoratense DSM 44202, Isolated from a Human Throat Specimen.</title>
        <authorList>
            <person name="Bomholt C."/>
            <person name="Glaub A."/>
            <person name="Gravermann K."/>
            <person name="Albersmeier A."/>
            <person name="Brinkrolf K."/>
            <person name="Ruckert C."/>
            <person name="Tauch A."/>
        </authorList>
    </citation>
    <scope>NUCLEOTIDE SEQUENCE [LARGE SCALE GENOMIC DNA]</scope>
    <source>
        <strain evidence="1">DSM 44202</strain>
    </source>
</reference>
<keyword evidence="2" id="KW-1185">Reference proteome</keyword>
<dbReference type="EMBL" id="CP006365">
    <property type="protein sequence ID" value="AGU14399.1"/>
    <property type="molecule type" value="Genomic_DNA"/>
</dbReference>
<gene>
    <name evidence="1" type="ORF">CARG_01010</name>
</gene>
<dbReference type="eggNOG" id="COG1216">
    <property type="taxonomic scope" value="Bacteria"/>
</dbReference>
<dbReference type="HOGENOM" id="CLU_076555_0_0_11"/>
<dbReference type="KEGG" id="caz:CARG_01010"/>
<organism evidence="1 2">
    <name type="scientific">Corynebacterium argentoratense DSM 44202</name>
    <dbReference type="NCBI Taxonomy" id="1348662"/>
    <lineage>
        <taxon>Bacteria</taxon>
        <taxon>Bacillati</taxon>
        <taxon>Actinomycetota</taxon>
        <taxon>Actinomycetes</taxon>
        <taxon>Mycobacteriales</taxon>
        <taxon>Corynebacteriaceae</taxon>
        <taxon>Corynebacterium</taxon>
    </lineage>
</organism>
<dbReference type="STRING" id="1348662.CARG_01010"/>
<dbReference type="GeneID" id="78249079"/>
<accession>U3GSW7</accession>
<dbReference type="RefSeq" id="WP_020975521.1">
    <property type="nucleotide sequence ID" value="NC_022198.1"/>
</dbReference>
<evidence type="ECO:0000313" key="1">
    <source>
        <dbReference type="EMBL" id="AGU14399.1"/>
    </source>
</evidence>
<evidence type="ECO:0008006" key="3">
    <source>
        <dbReference type="Google" id="ProtNLM"/>
    </source>
</evidence>
<sequence length="299" mass="33756">MWITYLARQIAGAAWTFARCLTLATRNRHDTHPIPTLTPHTPVAISLTTHGRRLHKVHYTIESLAHSGVPIVLWLDKKDYDAPRPTPLKRLAQRGLDIRCSDGAYGPHTKYWGTFRHVQGTNTSIITVDDDMLYPTWFLPRLLERAAHTNNNSNPRDVITAYRAHRINTHNGTLQPYVRWTAVNTTTPSILNFATGVSGVHYPPTFINYVVNQGAQFMQLSPHADDVWLHRCALRSNHTIQQVDPTPHHFNIIPTTQLGALVLHNTFGGGNDAQIAQVYEPQDIARLVAEDQRSTQNTH</sequence>
<dbReference type="OrthoDB" id="5465469at2"/>
<protein>
    <recommendedName>
        <fullName evidence="3">Glycosyltransferase 2-like domain-containing protein</fullName>
    </recommendedName>
</protein>
<proteinExistence type="predicted"/>
<name>U3GSW7_9CORY</name>
<dbReference type="Proteomes" id="UP000016943">
    <property type="component" value="Chromosome"/>
</dbReference>
<evidence type="ECO:0000313" key="2">
    <source>
        <dbReference type="Proteomes" id="UP000016943"/>
    </source>
</evidence>